<organism evidence="1 2">
    <name type="scientific">Burkholderia sola</name>
    <dbReference type="NCBI Taxonomy" id="2843302"/>
    <lineage>
        <taxon>Bacteria</taxon>
        <taxon>Pseudomonadati</taxon>
        <taxon>Pseudomonadota</taxon>
        <taxon>Betaproteobacteria</taxon>
        <taxon>Burkholderiales</taxon>
        <taxon>Burkholderiaceae</taxon>
        <taxon>Burkholderia</taxon>
        <taxon>Burkholderia cepacia complex</taxon>
    </lineage>
</organism>
<sequence>MNRLKIRELRMNLFLESAGKVRSFIGYVVAHYRTPDRTATHLAAA</sequence>
<keyword evidence="2" id="KW-1185">Reference proteome</keyword>
<protein>
    <recommendedName>
        <fullName evidence="3">Transposase</fullName>
    </recommendedName>
</protein>
<name>A0ABV2C4S6_9BURK</name>
<proteinExistence type="predicted"/>
<evidence type="ECO:0000313" key="2">
    <source>
        <dbReference type="Proteomes" id="UP001548587"/>
    </source>
</evidence>
<dbReference type="EMBL" id="JBEWCH010000003">
    <property type="protein sequence ID" value="MET1474116.1"/>
    <property type="molecule type" value="Genomic_DNA"/>
</dbReference>
<accession>A0ABV2C4S6</accession>
<comment type="caution">
    <text evidence="1">The sequence shown here is derived from an EMBL/GenBank/DDBJ whole genome shotgun (WGS) entry which is preliminary data.</text>
</comment>
<reference evidence="1 2" key="1">
    <citation type="submission" date="2024-06" db="EMBL/GenBank/DDBJ databases">
        <title>Burkholderia sola in Mexico.</title>
        <authorList>
            <person name="Estrada P."/>
        </authorList>
    </citation>
    <scope>NUCLEOTIDE SEQUENCE [LARGE SCALE GENOMIC DNA]</scope>
    <source>
        <strain evidence="1 2">CpTa8-5</strain>
    </source>
</reference>
<gene>
    <name evidence="1" type="ORF">ABXL37_07630</name>
</gene>
<evidence type="ECO:0000313" key="1">
    <source>
        <dbReference type="EMBL" id="MET1474116.1"/>
    </source>
</evidence>
<evidence type="ECO:0008006" key="3">
    <source>
        <dbReference type="Google" id="ProtNLM"/>
    </source>
</evidence>
<dbReference type="RefSeq" id="WP_185625016.1">
    <property type="nucleotide sequence ID" value="NZ_JBEWCH010000003.1"/>
</dbReference>
<dbReference type="Proteomes" id="UP001548587">
    <property type="component" value="Unassembled WGS sequence"/>
</dbReference>